<dbReference type="Proteomes" id="UP000249495">
    <property type="component" value="Chromosome 1"/>
</dbReference>
<protein>
    <submittedName>
        <fullName evidence="2">Putative integrase</fullName>
    </submittedName>
</protein>
<dbReference type="GO" id="GO:0006310">
    <property type="term" value="P:DNA recombination"/>
    <property type="evidence" value="ECO:0007669"/>
    <property type="project" value="UniProtKB-KW"/>
</dbReference>
<dbReference type="STRING" id="1123303.GCA_000372425_01553"/>
<evidence type="ECO:0000313" key="3">
    <source>
        <dbReference type="Proteomes" id="UP000249495"/>
    </source>
</evidence>
<dbReference type="KEGG" id="sfer:NCTC12278_00167"/>
<dbReference type="EMBL" id="LS483343">
    <property type="protein sequence ID" value="SQF39105.1"/>
    <property type="molecule type" value="Genomic_DNA"/>
</dbReference>
<keyword evidence="1" id="KW-0233">DNA recombination</keyword>
<evidence type="ECO:0000313" key="2">
    <source>
        <dbReference type="EMBL" id="SQF39105.1"/>
    </source>
</evidence>
<dbReference type="InterPro" id="IPR011010">
    <property type="entry name" value="DNA_brk_join_enz"/>
</dbReference>
<dbReference type="GO" id="GO:0003677">
    <property type="term" value="F:DNA binding"/>
    <property type="evidence" value="ECO:0007669"/>
    <property type="project" value="InterPro"/>
</dbReference>
<organism evidence="2 3">
    <name type="scientific">Streptococcus ferus</name>
    <dbReference type="NCBI Taxonomy" id="1345"/>
    <lineage>
        <taxon>Bacteria</taxon>
        <taxon>Bacillati</taxon>
        <taxon>Bacillota</taxon>
        <taxon>Bacilli</taxon>
        <taxon>Lactobacillales</taxon>
        <taxon>Streptococcaceae</taxon>
        <taxon>Streptococcus</taxon>
    </lineage>
</organism>
<dbReference type="RefSeq" id="WP_018030878.1">
    <property type="nucleotide sequence ID" value="NZ_LS483343.1"/>
</dbReference>
<dbReference type="GO" id="GO:0015074">
    <property type="term" value="P:DNA integration"/>
    <property type="evidence" value="ECO:0007669"/>
    <property type="project" value="InterPro"/>
</dbReference>
<evidence type="ECO:0000256" key="1">
    <source>
        <dbReference type="ARBA" id="ARBA00023172"/>
    </source>
</evidence>
<dbReference type="SUPFAM" id="SSF56349">
    <property type="entry name" value="DNA breaking-rejoining enzymes"/>
    <property type="match status" value="1"/>
</dbReference>
<dbReference type="AlphaFoldDB" id="A0A2X3VN49"/>
<keyword evidence="3" id="KW-1185">Reference proteome</keyword>
<name>A0A2X3VN49_9STRE</name>
<accession>A0A2X3VN49</accession>
<proteinExistence type="predicted"/>
<sequence>MLLAEGVDIWAVSKLMGHNDITQITQTYGHLVQEKADEENARVRKLLSGLNKKRQGDQKK</sequence>
<reference evidence="2 3" key="1">
    <citation type="submission" date="2018-06" db="EMBL/GenBank/DDBJ databases">
        <authorList>
            <consortium name="Pathogen Informatics"/>
            <person name="Doyle S."/>
        </authorList>
    </citation>
    <scope>NUCLEOTIDE SEQUENCE [LARGE SCALE GENOMIC DNA]</scope>
    <source>
        <strain evidence="2 3">NCTC12278</strain>
    </source>
</reference>
<dbReference type="InterPro" id="IPR013762">
    <property type="entry name" value="Integrase-like_cat_sf"/>
</dbReference>
<dbReference type="Gene3D" id="1.10.443.10">
    <property type="entry name" value="Intergrase catalytic core"/>
    <property type="match status" value="1"/>
</dbReference>
<gene>
    <name evidence="2" type="primary">int3</name>
    <name evidence="2" type="ORF">NCTC12278_00167</name>
</gene>